<sequence>MAIFGKLDASTFSNNVGVTNADATVTKNAADTINQGDIIELDGVAYFVEQVTSTTAIELHTTYAGSTDTALAGAVRRTAPKAVAEYVLRGGDTAAGELLFIDATEAGLAENKSRGLSGPGWWNYRTYTDYAGGTRHKAECIAALSVAAGTSGDDADDTLVADVASSVTITAQPAASTSSSGAGTFTLSTSTTGTPGALAYVWQRQTASGKRWSNVTASLDTGITYADFTTATLAYSGLAGDTLDGNKFRVKITSAGGTEEVISDGAATVTFGS</sequence>
<evidence type="ECO:0000313" key="1">
    <source>
        <dbReference type="EMBL" id="AHB80573.1"/>
    </source>
</evidence>
<dbReference type="GeneID" id="18504735"/>
<protein>
    <submittedName>
        <fullName evidence="1">Virion structural protein</fullName>
    </submittedName>
</protein>
<accession>V5USD5</accession>
<keyword evidence="2" id="KW-1185">Reference proteome</keyword>
<reference evidence="1 2" key="1">
    <citation type="journal article" date="2014" name="Nature">
        <title>Viral tagging reveals discrete populations in Synechococcus viral genome sequence space.</title>
        <authorList>
            <person name="Deng L."/>
            <person name="Ignacio Espinoza J.C."/>
            <person name="Gregory A.C."/>
            <person name="Poulos B.T."/>
            <person name="Weitz J.S."/>
            <person name="Hugenholtz P."/>
            <person name="Sullivan M.B."/>
        </authorList>
    </citation>
    <scope>NUCLEOTIDE SEQUENCE [LARGE SCALE GENOMIC DNA]</scope>
</reference>
<gene>
    <name evidence="1" type="ORF">S-MbCM7_159</name>
</gene>
<dbReference type="Proteomes" id="UP000018808">
    <property type="component" value="Segment"/>
</dbReference>
<dbReference type="EMBL" id="KF156338">
    <property type="protein sequence ID" value="AHB80573.1"/>
    <property type="molecule type" value="Genomic_DNA"/>
</dbReference>
<dbReference type="RefSeq" id="YP_009008293.1">
    <property type="nucleotide sequence ID" value="NC_023587.1"/>
</dbReference>
<dbReference type="OrthoDB" id="14829at10239"/>
<proteinExistence type="predicted"/>
<name>V5USD5_9CAUD</name>
<dbReference type="KEGG" id="vg:18504735"/>
<evidence type="ECO:0000313" key="2">
    <source>
        <dbReference type="Proteomes" id="UP000018808"/>
    </source>
</evidence>
<organism evidence="1 2">
    <name type="scientific">Synechococcus phage ACG-2014h</name>
    <dbReference type="NCBI Taxonomy" id="1340810"/>
    <lineage>
        <taxon>Viruses</taxon>
        <taxon>Duplodnaviria</taxon>
        <taxon>Heunggongvirae</taxon>
        <taxon>Uroviricota</taxon>
        <taxon>Caudoviricetes</taxon>
        <taxon>Pantevenvirales</taxon>
        <taxon>Kyanoviridae</taxon>
        <taxon>Sedonavirus</taxon>
        <taxon>Sedonavirus tusconh</taxon>
    </lineage>
</organism>